<reference evidence="7 8" key="1">
    <citation type="submission" date="2015-09" db="EMBL/GenBank/DDBJ databases">
        <authorList>
            <consortium name="Pathogen Informatics"/>
        </authorList>
    </citation>
    <scope>NUCLEOTIDE SEQUENCE [LARGE SCALE GENOMIC DNA]</scope>
    <source>
        <strain evidence="7 8">2789STDY5834856</strain>
    </source>
</reference>
<dbReference type="Gene3D" id="3.40.50.1980">
    <property type="entry name" value="Nitrogenase molybdenum iron protein domain"/>
    <property type="match status" value="2"/>
</dbReference>
<evidence type="ECO:0000313" key="7">
    <source>
        <dbReference type="EMBL" id="CUO91729.1"/>
    </source>
</evidence>
<evidence type="ECO:0000256" key="1">
    <source>
        <dbReference type="ARBA" id="ARBA00011028"/>
    </source>
</evidence>
<evidence type="ECO:0000256" key="3">
    <source>
        <dbReference type="ARBA" id="ARBA00022729"/>
    </source>
</evidence>
<proteinExistence type="inferred from homology"/>
<dbReference type="GO" id="GO:0046872">
    <property type="term" value="F:metal ion binding"/>
    <property type="evidence" value="ECO:0007669"/>
    <property type="project" value="InterPro"/>
</dbReference>
<evidence type="ECO:0000256" key="4">
    <source>
        <dbReference type="SAM" id="Coils"/>
    </source>
</evidence>
<dbReference type="PROSITE" id="PS51257">
    <property type="entry name" value="PROKAR_LIPOPROTEIN"/>
    <property type="match status" value="1"/>
</dbReference>
<dbReference type="Proteomes" id="UP000095594">
    <property type="component" value="Unassembled WGS sequence"/>
</dbReference>
<dbReference type="SUPFAM" id="SSF53807">
    <property type="entry name" value="Helical backbone' metal receptor"/>
    <property type="match status" value="1"/>
</dbReference>
<dbReference type="OrthoDB" id="9810636at2"/>
<name>A0A174J3S2_9CLOT</name>
<feature type="chain" id="PRO_5038513514" evidence="6">
    <location>
        <begin position="21"/>
        <end position="324"/>
    </location>
</feature>
<feature type="region of interest" description="Disordered" evidence="5">
    <location>
        <begin position="128"/>
        <end position="152"/>
    </location>
</feature>
<dbReference type="AlphaFoldDB" id="A0A174J3S2"/>
<comment type="similarity">
    <text evidence="1">Belongs to the bacterial solute-binding protein 9 family.</text>
</comment>
<dbReference type="InterPro" id="IPR006127">
    <property type="entry name" value="ZnuA-like"/>
</dbReference>
<protein>
    <submittedName>
        <fullName evidence="7">Metal ion ABC transporter substrate-binding protein</fullName>
    </submittedName>
</protein>
<dbReference type="PANTHER" id="PTHR42953">
    <property type="entry name" value="HIGH-AFFINITY ZINC UPTAKE SYSTEM PROTEIN ZNUA-RELATED"/>
    <property type="match status" value="1"/>
</dbReference>
<dbReference type="EMBL" id="CYZX01000019">
    <property type="protein sequence ID" value="CUO91729.1"/>
    <property type="molecule type" value="Genomic_DNA"/>
</dbReference>
<gene>
    <name evidence="7" type="primary">adcA</name>
    <name evidence="7" type="ORF">ERS852471_02603</name>
</gene>
<feature type="coiled-coil region" evidence="4">
    <location>
        <begin position="184"/>
        <end position="211"/>
    </location>
</feature>
<dbReference type="GO" id="GO:0030001">
    <property type="term" value="P:metal ion transport"/>
    <property type="evidence" value="ECO:0007669"/>
    <property type="project" value="InterPro"/>
</dbReference>
<dbReference type="Pfam" id="PF01297">
    <property type="entry name" value="ZnuA"/>
    <property type="match status" value="1"/>
</dbReference>
<keyword evidence="2" id="KW-0813">Transport</keyword>
<organism evidence="7 8">
    <name type="scientific">Clostridium disporicum</name>
    <dbReference type="NCBI Taxonomy" id="84024"/>
    <lineage>
        <taxon>Bacteria</taxon>
        <taxon>Bacillati</taxon>
        <taxon>Bacillota</taxon>
        <taxon>Clostridia</taxon>
        <taxon>Eubacteriales</taxon>
        <taxon>Clostridiaceae</taxon>
        <taxon>Clostridium</taxon>
    </lineage>
</organism>
<evidence type="ECO:0000313" key="8">
    <source>
        <dbReference type="Proteomes" id="UP000095594"/>
    </source>
</evidence>
<sequence>MKKKYTKILSLLIITLVALMGCSSKNTESINDSNEITIVTSFYPIYISTLNIIKDVPNVKLINMTKAQTGCLHDYQLSPEDLKTLSSADIFVVNGAGMEGFLDKVISNEKDLDIVDSSEGIKLLTADGEEHSHDDENHNHDEEETHADDHDHEDNPHVWVSISNNIKQVQNIANGLAKYDPDNADKYEANAKEYISKLEALKTEMHEVIDTLPNRNIITFHEAFPYFAEEFNLNIVGVVEVEPGTEPSPKQLEETIEIAKNNNVKALFTEPQYAAKAATTISNETGIPLYTLDPIVTGDSTSDAYDDYITKMEQNLETLKEALK</sequence>
<evidence type="ECO:0000256" key="6">
    <source>
        <dbReference type="SAM" id="SignalP"/>
    </source>
</evidence>
<keyword evidence="4" id="KW-0175">Coiled coil</keyword>
<keyword evidence="3 6" id="KW-0732">Signal</keyword>
<dbReference type="RefSeq" id="WP_055267209.1">
    <property type="nucleotide sequence ID" value="NZ_CABIXQ010000019.1"/>
</dbReference>
<accession>A0A174J3S2</accession>
<evidence type="ECO:0000256" key="2">
    <source>
        <dbReference type="ARBA" id="ARBA00022448"/>
    </source>
</evidence>
<feature type="signal peptide" evidence="6">
    <location>
        <begin position="1"/>
        <end position="20"/>
    </location>
</feature>
<dbReference type="InterPro" id="IPR050492">
    <property type="entry name" value="Bact_metal-bind_prot9"/>
</dbReference>
<evidence type="ECO:0000256" key="5">
    <source>
        <dbReference type="SAM" id="MobiDB-lite"/>
    </source>
</evidence>
<dbReference type="PANTHER" id="PTHR42953:SF3">
    <property type="entry name" value="HIGH-AFFINITY ZINC UPTAKE SYSTEM PROTEIN ZNUA"/>
    <property type="match status" value="1"/>
</dbReference>